<dbReference type="SUPFAM" id="SSF53271">
    <property type="entry name" value="PRTase-like"/>
    <property type="match status" value="2"/>
</dbReference>
<gene>
    <name evidence="11" type="ORF">ACFFLH_03240</name>
</gene>
<dbReference type="Pfam" id="PF13793">
    <property type="entry name" value="Pribosyltran_N"/>
    <property type="match status" value="1"/>
</dbReference>
<dbReference type="InterPro" id="IPR029099">
    <property type="entry name" value="Pribosyltran_N"/>
</dbReference>
<keyword evidence="12" id="KW-1185">Reference proteome</keyword>
<keyword evidence="6" id="KW-0067">ATP-binding</keyword>
<dbReference type="NCBIfam" id="TIGR01251">
    <property type="entry name" value="ribP_PPkin"/>
    <property type="match status" value="1"/>
</dbReference>
<dbReference type="GO" id="GO:0004749">
    <property type="term" value="F:ribose phosphate diphosphokinase activity"/>
    <property type="evidence" value="ECO:0007669"/>
    <property type="project" value="UniProtKB-EC"/>
</dbReference>
<evidence type="ECO:0000259" key="10">
    <source>
        <dbReference type="Pfam" id="PF13793"/>
    </source>
</evidence>
<evidence type="ECO:0000256" key="8">
    <source>
        <dbReference type="RuleBase" id="RU004324"/>
    </source>
</evidence>
<comment type="similarity">
    <text evidence="8">Belongs to the ribose-phosphate pyrophosphokinase family.</text>
</comment>
<evidence type="ECO:0000313" key="12">
    <source>
        <dbReference type="Proteomes" id="UP001589628"/>
    </source>
</evidence>
<dbReference type="Gene3D" id="3.40.50.2020">
    <property type="match status" value="2"/>
</dbReference>
<keyword evidence="5" id="KW-0418">Kinase</keyword>
<evidence type="ECO:0000313" key="11">
    <source>
        <dbReference type="EMBL" id="MFB9885427.1"/>
    </source>
</evidence>
<evidence type="ECO:0000256" key="4">
    <source>
        <dbReference type="ARBA" id="ARBA00022741"/>
    </source>
</evidence>
<protein>
    <recommendedName>
        <fullName evidence="1">ribose-phosphate diphosphokinase</fullName>
        <ecNumber evidence="1">2.7.6.1</ecNumber>
    </recommendedName>
</protein>
<evidence type="ECO:0000256" key="3">
    <source>
        <dbReference type="ARBA" id="ARBA00022727"/>
    </source>
</evidence>
<comment type="caution">
    <text evidence="11">The sequence shown here is derived from an EMBL/GenBank/DDBJ whole genome shotgun (WGS) entry which is preliminary data.</text>
</comment>
<dbReference type="Proteomes" id="UP001589628">
    <property type="component" value="Unassembled WGS sequence"/>
</dbReference>
<dbReference type="PANTHER" id="PTHR10210">
    <property type="entry name" value="RIBOSE-PHOSPHATE DIPHOSPHOKINASE FAMILY MEMBER"/>
    <property type="match status" value="1"/>
</dbReference>
<accession>A0ABV5Z816</accession>
<dbReference type="CDD" id="cd06223">
    <property type="entry name" value="PRTases_typeI"/>
    <property type="match status" value="1"/>
</dbReference>
<keyword evidence="3 8" id="KW-0545">Nucleotide biosynthesis</keyword>
<reference evidence="11 12" key="1">
    <citation type="submission" date="2024-09" db="EMBL/GenBank/DDBJ databases">
        <authorList>
            <person name="Sun Q."/>
            <person name="Mori K."/>
        </authorList>
    </citation>
    <scope>NUCLEOTIDE SEQUENCE [LARGE SCALE GENOMIC DNA]</scope>
    <source>
        <strain evidence="11 12">ATCC 51285</strain>
    </source>
</reference>
<keyword evidence="2 11" id="KW-0808">Transferase</keyword>
<proteinExistence type="inferred from homology"/>
<feature type="domain" description="Phosphoribosyltransferase" evidence="9">
    <location>
        <begin position="146"/>
        <end position="259"/>
    </location>
</feature>
<dbReference type="RefSeq" id="WP_027313010.1">
    <property type="nucleotide sequence ID" value="NZ_JBHLZN010000001.1"/>
</dbReference>
<dbReference type="SMART" id="SM01400">
    <property type="entry name" value="Pribosyltran_N"/>
    <property type="match status" value="1"/>
</dbReference>
<evidence type="ECO:0000256" key="7">
    <source>
        <dbReference type="ARBA" id="ARBA00049535"/>
    </source>
</evidence>
<sequence length="298" mass="33390">MTAILFNIGQAPADAKHLADLLGAELGELEQRQFPDQEHYLRLHQEVSGKEVIFFCSLFLPEAKLLPLLFLAAHCRSQGARQVGLITPYLSYMRQDQAFNPGEVVTSRSFANLLSAHLDYLVTLDPHLHRYPCLSEIYQCRTQAVAAAPAISAWLAQQQQDFILIGPDQESQQWVEAVATPLQMPWLVLHKDRYGDRDVRISQLNLQDYPHHRPVVLDDIISSGKTMLGALEQIPAQSQHRPLCIGIHGVFADHAYAELSTLAQVITCNSLPHPSNQIDIYPLLAEATRQCWLPHALG</sequence>
<dbReference type="NCBIfam" id="NF005537">
    <property type="entry name" value="PRK07199.1"/>
    <property type="match status" value="1"/>
</dbReference>
<evidence type="ECO:0000259" key="9">
    <source>
        <dbReference type="Pfam" id="PF00156"/>
    </source>
</evidence>
<comment type="catalytic activity">
    <reaction evidence="7">
        <text>D-ribose 5-phosphate + ATP = 5-phospho-alpha-D-ribose 1-diphosphate + AMP + H(+)</text>
        <dbReference type="Rhea" id="RHEA:15609"/>
        <dbReference type="ChEBI" id="CHEBI:15378"/>
        <dbReference type="ChEBI" id="CHEBI:30616"/>
        <dbReference type="ChEBI" id="CHEBI:58017"/>
        <dbReference type="ChEBI" id="CHEBI:78346"/>
        <dbReference type="ChEBI" id="CHEBI:456215"/>
        <dbReference type="EC" id="2.7.6.1"/>
    </reaction>
</comment>
<evidence type="ECO:0000256" key="2">
    <source>
        <dbReference type="ARBA" id="ARBA00022679"/>
    </source>
</evidence>
<organism evidence="11 12">
    <name type="scientific">Balneatrix alpica</name>
    <dbReference type="NCBI Taxonomy" id="75684"/>
    <lineage>
        <taxon>Bacteria</taxon>
        <taxon>Pseudomonadati</taxon>
        <taxon>Pseudomonadota</taxon>
        <taxon>Gammaproteobacteria</taxon>
        <taxon>Oceanospirillales</taxon>
        <taxon>Balneatrichaceae</taxon>
        <taxon>Balneatrix</taxon>
    </lineage>
</organism>
<dbReference type="InterPro" id="IPR005946">
    <property type="entry name" value="Rib-P_diPkinase"/>
</dbReference>
<evidence type="ECO:0000256" key="5">
    <source>
        <dbReference type="ARBA" id="ARBA00022777"/>
    </source>
</evidence>
<keyword evidence="4" id="KW-0547">Nucleotide-binding</keyword>
<dbReference type="EMBL" id="JBHLZN010000001">
    <property type="protein sequence ID" value="MFB9885427.1"/>
    <property type="molecule type" value="Genomic_DNA"/>
</dbReference>
<dbReference type="PANTHER" id="PTHR10210:SF32">
    <property type="entry name" value="RIBOSE-PHOSPHATE PYROPHOSPHOKINASE 2"/>
    <property type="match status" value="1"/>
</dbReference>
<name>A0ABV5Z816_9GAMM</name>
<dbReference type="EC" id="2.7.6.1" evidence="1"/>
<dbReference type="InterPro" id="IPR000836">
    <property type="entry name" value="PRTase_dom"/>
</dbReference>
<dbReference type="Pfam" id="PF00156">
    <property type="entry name" value="Pribosyltran"/>
    <property type="match status" value="1"/>
</dbReference>
<feature type="domain" description="Ribose-phosphate pyrophosphokinase N-terminal" evidence="10">
    <location>
        <begin position="5"/>
        <end position="116"/>
    </location>
</feature>
<dbReference type="InterPro" id="IPR029057">
    <property type="entry name" value="PRTase-like"/>
</dbReference>
<evidence type="ECO:0000256" key="6">
    <source>
        <dbReference type="ARBA" id="ARBA00022840"/>
    </source>
</evidence>
<evidence type="ECO:0000256" key="1">
    <source>
        <dbReference type="ARBA" id="ARBA00013247"/>
    </source>
</evidence>